<dbReference type="Pfam" id="PF00742">
    <property type="entry name" value="Homoserine_dh"/>
    <property type="match status" value="1"/>
</dbReference>
<protein>
    <recommendedName>
        <fullName evidence="5 11">Homoserine dehydrogenase</fullName>
        <shortName evidence="11">HDH</shortName>
        <ecNumber evidence="4 11">1.1.1.3</ecNumber>
    </recommendedName>
</protein>
<dbReference type="Proteomes" id="UP000195667">
    <property type="component" value="Unassembled WGS sequence"/>
</dbReference>
<dbReference type="GO" id="GO:0009086">
    <property type="term" value="P:methionine biosynthetic process"/>
    <property type="evidence" value="ECO:0007669"/>
    <property type="project" value="UniProtKB-KW"/>
</dbReference>
<evidence type="ECO:0000256" key="14">
    <source>
        <dbReference type="RuleBase" id="RU004171"/>
    </source>
</evidence>
<evidence type="ECO:0000256" key="8">
    <source>
        <dbReference type="ARBA" id="ARBA00023002"/>
    </source>
</evidence>
<evidence type="ECO:0000256" key="3">
    <source>
        <dbReference type="ARBA" id="ARBA00006753"/>
    </source>
</evidence>
<dbReference type="PIRSF" id="PIRSF036497">
    <property type="entry name" value="HDH_short"/>
    <property type="match status" value="1"/>
</dbReference>
<dbReference type="InterPro" id="IPR022697">
    <property type="entry name" value="HDH_short"/>
</dbReference>
<feature type="domain" description="Homoserine dehydrogenase catalytic" evidence="15">
    <location>
        <begin position="181"/>
        <end position="358"/>
    </location>
</feature>
<keyword evidence="18" id="KW-1185">Reference proteome</keyword>
<evidence type="ECO:0000256" key="4">
    <source>
        <dbReference type="ARBA" id="ARBA00013213"/>
    </source>
</evidence>
<keyword evidence="8 11" id="KW-0560">Oxidoreductase</keyword>
<dbReference type="Gene3D" id="3.30.360.10">
    <property type="entry name" value="Dihydrodipicolinate Reductase, domain 2"/>
    <property type="match status" value="1"/>
</dbReference>
<dbReference type="InterPro" id="IPR019811">
    <property type="entry name" value="HDH_CS"/>
</dbReference>
<dbReference type="EC" id="1.1.1.3" evidence="4 11"/>
<evidence type="ECO:0000256" key="2">
    <source>
        <dbReference type="ARBA" id="ARBA00005062"/>
    </source>
</evidence>
<evidence type="ECO:0000256" key="11">
    <source>
        <dbReference type="PIRNR" id="PIRNR036497"/>
    </source>
</evidence>
<dbReference type="EMBL" id="FUKI01000165">
    <property type="protein sequence ID" value="SJM96103.1"/>
    <property type="molecule type" value="Genomic_DNA"/>
</dbReference>
<evidence type="ECO:0000313" key="17">
    <source>
        <dbReference type="EMBL" id="SJM96103.1"/>
    </source>
</evidence>
<sequence length="367" mass="39150">MTPTLYRIALMGLGNVGSAVLAILHREQDSLLKRYGVRFCVVGVAEWGGCAIDENGLDLELLLATLQAKRPIASLPGIGRPDMQGIELLELLSPDIVLEATPVNLHDGQPGLGIVTTALQQGIHVVLANKGPLALVYGQLAALSDLRLGWGSVYNEKASADIAQKIYPKLRFSACVAGALPTINLGCRDLAGCNILRLEAVFNGTTQYILRAMETGQSYETALLDAQRRGIAETDPSLDVDGLDAAAKLVITANAVLGQASQLSDVNVQGIRTLSQDSVQQPLKDGNRMVLVCLAERIGESYQLSVQPTVLPLDHPLARLTPDEMGVVFYTQDVERLSSASSEPGAAPAAAAMLRDMLDIIRSDKHI</sequence>
<proteinExistence type="inferred from homology"/>
<comment type="catalytic activity">
    <reaction evidence="11">
        <text>L-homoserine + NADP(+) = L-aspartate 4-semialdehyde + NADPH + H(+)</text>
        <dbReference type="Rhea" id="RHEA:15761"/>
        <dbReference type="ChEBI" id="CHEBI:15378"/>
        <dbReference type="ChEBI" id="CHEBI:57476"/>
        <dbReference type="ChEBI" id="CHEBI:57783"/>
        <dbReference type="ChEBI" id="CHEBI:58349"/>
        <dbReference type="ChEBI" id="CHEBI:537519"/>
        <dbReference type="EC" id="1.1.1.3"/>
    </reaction>
</comment>
<dbReference type="OrthoDB" id="9808167at2"/>
<dbReference type="AlphaFoldDB" id="A0A1R4HIR7"/>
<feature type="active site" description="Proton donor" evidence="12">
    <location>
        <position position="248"/>
    </location>
</feature>
<evidence type="ECO:0000313" key="18">
    <source>
        <dbReference type="Proteomes" id="UP000195667"/>
    </source>
</evidence>
<dbReference type="RefSeq" id="WP_087145066.1">
    <property type="nucleotide sequence ID" value="NZ_FUKI01000165.1"/>
</dbReference>
<evidence type="ECO:0000256" key="7">
    <source>
        <dbReference type="ARBA" id="ARBA00022697"/>
    </source>
</evidence>
<evidence type="ECO:0000259" key="15">
    <source>
        <dbReference type="Pfam" id="PF00742"/>
    </source>
</evidence>
<evidence type="ECO:0000256" key="5">
    <source>
        <dbReference type="ARBA" id="ARBA00013376"/>
    </source>
</evidence>
<feature type="domain" description="Aspartate/homoserine dehydrogenase NAD-binding" evidence="16">
    <location>
        <begin position="12"/>
        <end position="142"/>
    </location>
</feature>
<dbReference type="InterPro" id="IPR005106">
    <property type="entry name" value="Asp/hSer_DH_NAD-bd"/>
</dbReference>
<dbReference type="SUPFAM" id="SSF55347">
    <property type="entry name" value="Glyceraldehyde-3-phosphate dehydrogenase-like, C-terminal domain"/>
    <property type="match status" value="1"/>
</dbReference>
<dbReference type="PROSITE" id="PS01042">
    <property type="entry name" value="HOMOSER_DHGENASE"/>
    <property type="match status" value="1"/>
</dbReference>
<evidence type="ECO:0000256" key="1">
    <source>
        <dbReference type="ARBA" id="ARBA00005056"/>
    </source>
</evidence>
<dbReference type="SUPFAM" id="SSF51735">
    <property type="entry name" value="NAD(P)-binding Rossmann-fold domains"/>
    <property type="match status" value="1"/>
</dbReference>
<comment type="pathway">
    <text evidence="1">Amino-acid biosynthesis; L-threonine biosynthesis; L-threonine from L-aspartate: step 3/5.</text>
</comment>
<comment type="pathway">
    <text evidence="2">Amino-acid biosynthesis; L-methionine biosynthesis via de novo pathway; L-homoserine from L-aspartate: step 3/3.</text>
</comment>
<organism evidence="17 18">
    <name type="scientific">Crenothrix polyspora</name>
    <dbReference type="NCBI Taxonomy" id="360316"/>
    <lineage>
        <taxon>Bacteria</taxon>
        <taxon>Pseudomonadati</taxon>
        <taxon>Pseudomonadota</taxon>
        <taxon>Gammaproteobacteria</taxon>
        <taxon>Methylococcales</taxon>
        <taxon>Crenotrichaceae</taxon>
        <taxon>Crenothrix</taxon>
    </lineage>
</organism>
<feature type="binding site" evidence="13">
    <location>
        <begin position="12"/>
        <end position="17"/>
    </location>
    <ligand>
        <name>NADP(+)</name>
        <dbReference type="ChEBI" id="CHEBI:58349"/>
    </ligand>
</feature>
<dbReference type="UniPathway" id="UPA00050">
    <property type="reaction ID" value="UER00063"/>
</dbReference>
<dbReference type="PANTHER" id="PTHR43331">
    <property type="entry name" value="HOMOSERINE DEHYDROGENASE"/>
    <property type="match status" value="1"/>
</dbReference>
<keyword evidence="9 11" id="KW-0486">Methionine biosynthesis</keyword>
<reference evidence="18" key="1">
    <citation type="submission" date="2017-02" db="EMBL/GenBank/DDBJ databases">
        <authorList>
            <person name="Daims H."/>
        </authorList>
    </citation>
    <scope>NUCLEOTIDE SEQUENCE [LARGE SCALE GENOMIC DNA]</scope>
</reference>
<dbReference type="GO" id="GO:0050661">
    <property type="term" value="F:NADP binding"/>
    <property type="evidence" value="ECO:0007669"/>
    <property type="project" value="InterPro"/>
</dbReference>
<dbReference type="GO" id="GO:0009088">
    <property type="term" value="P:threonine biosynthetic process"/>
    <property type="evidence" value="ECO:0007669"/>
    <property type="project" value="UniProtKB-UniPathway"/>
</dbReference>
<dbReference type="UniPathway" id="UPA00051">
    <property type="reaction ID" value="UER00465"/>
</dbReference>
<evidence type="ECO:0000256" key="10">
    <source>
        <dbReference type="ARBA" id="ARBA00049031"/>
    </source>
</evidence>
<dbReference type="InterPro" id="IPR036291">
    <property type="entry name" value="NAD(P)-bd_dom_sf"/>
</dbReference>
<gene>
    <name evidence="17" type="ORF">CRENPOLYSF1_850013</name>
</gene>
<evidence type="ECO:0000259" key="16">
    <source>
        <dbReference type="Pfam" id="PF03447"/>
    </source>
</evidence>
<comment type="catalytic activity">
    <reaction evidence="10">
        <text>L-homoserine + NAD(+) = L-aspartate 4-semialdehyde + NADH + H(+)</text>
        <dbReference type="Rhea" id="RHEA:15757"/>
        <dbReference type="ChEBI" id="CHEBI:15378"/>
        <dbReference type="ChEBI" id="CHEBI:57476"/>
        <dbReference type="ChEBI" id="CHEBI:57540"/>
        <dbReference type="ChEBI" id="CHEBI:57945"/>
        <dbReference type="ChEBI" id="CHEBI:537519"/>
        <dbReference type="EC" id="1.1.1.3"/>
    </reaction>
    <physiologicalReaction direction="right-to-left" evidence="10">
        <dbReference type="Rhea" id="RHEA:15759"/>
    </physiologicalReaction>
</comment>
<keyword evidence="7 11" id="KW-0791">Threonine biosynthesis</keyword>
<feature type="binding site" evidence="13">
    <location>
        <position position="233"/>
    </location>
    <ligand>
        <name>L-homoserine</name>
        <dbReference type="ChEBI" id="CHEBI:57476"/>
    </ligand>
</feature>
<comment type="similarity">
    <text evidence="3 11 14">Belongs to the homoserine dehydrogenase family.</text>
</comment>
<dbReference type="InterPro" id="IPR001342">
    <property type="entry name" value="HDH_cat"/>
</dbReference>
<dbReference type="PANTHER" id="PTHR43331:SF1">
    <property type="entry name" value="HOMOSERINE DEHYDROGENASE"/>
    <property type="match status" value="1"/>
</dbReference>
<keyword evidence="11 13" id="KW-0521">NADP</keyword>
<evidence type="ECO:0000256" key="12">
    <source>
        <dbReference type="PIRSR" id="PIRSR036497-1"/>
    </source>
</evidence>
<dbReference type="FunFam" id="3.30.360.10:FF:000005">
    <property type="entry name" value="Homoserine dehydrogenase"/>
    <property type="match status" value="1"/>
</dbReference>
<keyword evidence="6 11" id="KW-0028">Amino-acid biosynthesis</keyword>
<evidence type="ECO:0000256" key="13">
    <source>
        <dbReference type="PIRSR" id="PIRSR036497-2"/>
    </source>
</evidence>
<dbReference type="Gene3D" id="3.40.50.720">
    <property type="entry name" value="NAD(P)-binding Rossmann-like Domain"/>
    <property type="match status" value="1"/>
</dbReference>
<dbReference type="GO" id="GO:0004412">
    <property type="term" value="F:homoserine dehydrogenase activity"/>
    <property type="evidence" value="ECO:0007669"/>
    <property type="project" value="UniProtKB-EC"/>
</dbReference>
<accession>A0A1R4HIR7</accession>
<evidence type="ECO:0000256" key="9">
    <source>
        <dbReference type="ARBA" id="ARBA00023167"/>
    </source>
</evidence>
<feature type="binding site" evidence="13">
    <location>
        <position position="130"/>
    </location>
    <ligand>
        <name>NADPH</name>
        <dbReference type="ChEBI" id="CHEBI:57783"/>
    </ligand>
</feature>
<evidence type="ECO:0000256" key="6">
    <source>
        <dbReference type="ARBA" id="ARBA00022605"/>
    </source>
</evidence>
<dbReference type="Pfam" id="PF03447">
    <property type="entry name" value="NAD_binding_3"/>
    <property type="match status" value="1"/>
</dbReference>
<name>A0A1R4HIR7_9GAMM</name>